<keyword evidence="2" id="KW-1185">Reference proteome</keyword>
<dbReference type="EMBL" id="LC711078">
    <property type="protein sequence ID" value="BDI54927.1"/>
    <property type="molecule type" value="Genomic_DNA"/>
</dbReference>
<dbReference type="GeneID" id="80402237"/>
<evidence type="ECO:0000313" key="1">
    <source>
        <dbReference type="EMBL" id="BDI54927.1"/>
    </source>
</evidence>
<dbReference type="Proteomes" id="UP001162250">
    <property type="component" value="Segment"/>
</dbReference>
<accession>A0AA35CQY7</accession>
<organism evidence="1 2">
    <name type="scientific">Thorarchaeia virus VerdaV2</name>
    <dbReference type="NCBI Taxonomy" id="3070171"/>
    <lineage>
        <taxon>Viruses</taxon>
        <taxon>Duplodnaviria</taxon>
        <taxon>Heunggongvirae</taxon>
        <taxon>Uroviricota</taxon>
        <taxon>Caudoviricetes</taxon>
        <taxon>Verdandiviridae</taxon>
        <taxon>Tonitrusvirus</taxon>
        <taxon>Tonitrusvirus shimokitaense</taxon>
    </lineage>
</organism>
<protein>
    <submittedName>
        <fullName evidence="1">Uncharacterized protein</fullName>
    </submittedName>
</protein>
<reference evidence="1 2" key="1">
    <citation type="journal article" date="2022" name="Nat. Microbiol.">
        <title>Three families of Asgard archaeal viruses identified in metagenome-assembled genomes.</title>
        <authorList>
            <person name="Medvedeva S."/>
            <person name="Sun J."/>
            <person name="Yutin N."/>
            <person name="Koonin E.V."/>
            <person name="Nunoura T."/>
            <person name="Rinke C."/>
            <person name="Krupovic M."/>
        </authorList>
    </citation>
    <scope>NUCLEOTIDE SEQUENCE [LARGE SCALE GENOMIC DNA]</scope>
    <source>
        <strain evidence="1">VerdaV2</strain>
    </source>
</reference>
<sequence length="65" mass="8096">MREFTRCENKKYKSKYIPIGWYCPYCSVITTDDNKKYIPFERYHVLEFDYKQLRNNMDKISLDQK</sequence>
<name>A0AA35CQY7_9CAUD</name>
<dbReference type="KEGG" id="vg:80402237"/>
<proteinExistence type="predicted"/>
<dbReference type="RefSeq" id="YP_010772523.1">
    <property type="nucleotide sequence ID" value="NC_074645.1"/>
</dbReference>
<evidence type="ECO:0000313" key="2">
    <source>
        <dbReference type="Proteomes" id="UP001162250"/>
    </source>
</evidence>